<reference evidence="2" key="1">
    <citation type="submission" date="2019-08" db="EMBL/GenBank/DDBJ databases">
        <authorList>
            <person name="Kucharzyk K."/>
            <person name="Murdoch R.W."/>
            <person name="Higgins S."/>
            <person name="Loffler F."/>
        </authorList>
    </citation>
    <scope>NUCLEOTIDE SEQUENCE</scope>
</reference>
<dbReference type="Pfam" id="PF15653">
    <property type="entry name" value="Tox-URI2"/>
    <property type="match status" value="1"/>
</dbReference>
<dbReference type="InterPro" id="IPR028899">
    <property type="entry name" value="Tox-URI2_dom"/>
</dbReference>
<protein>
    <recommendedName>
        <fullName evidence="1">Tox-URI2 domain-containing protein</fullName>
    </recommendedName>
</protein>
<proteinExistence type="predicted"/>
<dbReference type="EMBL" id="VSSQ01078801">
    <property type="protein sequence ID" value="MPN28487.1"/>
    <property type="molecule type" value="Genomic_DNA"/>
</dbReference>
<gene>
    <name evidence="2" type="ORF">SDC9_175929</name>
</gene>
<organism evidence="2">
    <name type="scientific">bioreactor metagenome</name>
    <dbReference type="NCBI Taxonomy" id="1076179"/>
    <lineage>
        <taxon>unclassified sequences</taxon>
        <taxon>metagenomes</taxon>
        <taxon>ecological metagenomes</taxon>
    </lineage>
</organism>
<evidence type="ECO:0000259" key="1">
    <source>
        <dbReference type="Pfam" id="PF15653"/>
    </source>
</evidence>
<dbReference type="AlphaFoldDB" id="A0A645GNP6"/>
<name>A0A645GNP6_9ZZZZ</name>
<evidence type="ECO:0000313" key="2">
    <source>
        <dbReference type="EMBL" id="MPN28487.1"/>
    </source>
</evidence>
<accession>A0A645GNP6</accession>
<sequence>MFAYCKNSPVNMKDEDGFRAMPVYGDDEGILTTIVAVATVVVWTTSKVVSTLIKDTVKSIASSISHGNSKSSKKPQHGYEIYNIADGDVVKVGISGGKIRNDGKSYRAEKQVRAFNRLNGREMYASRIMGHFTDRQSALEWELLNSQFRYAQGHTMKYHKIPRFDNWWDVR</sequence>
<feature type="domain" description="Tox-URI2" evidence="1">
    <location>
        <begin position="70"/>
        <end position="131"/>
    </location>
</feature>
<comment type="caution">
    <text evidence="2">The sequence shown here is derived from an EMBL/GenBank/DDBJ whole genome shotgun (WGS) entry which is preliminary data.</text>
</comment>